<dbReference type="EMBL" id="LJGZ01000088">
    <property type="protein sequence ID" value="OEV19181.1"/>
    <property type="molecule type" value="Genomic_DNA"/>
</dbReference>
<dbReference type="AlphaFoldDB" id="A0A1E7LSQ1"/>
<evidence type="ECO:0008006" key="3">
    <source>
        <dbReference type="Google" id="ProtNLM"/>
    </source>
</evidence>
<sequence>MSVATYFDPLPLLGEAQAVFRGQWAERLWLNVPGPFYGAGTDNCGTGRMYAPALVLYEGEHFTEYVYRQPRTAQELRQLVDAAEAEVFRAYGCDGDDHWTPETVREWWRNRARIKEYLATRRPAWGNDDARSGQGTAAAAHDYAAYIDGELAAHLRAYLFWLDERRAPTAVDRLPLLSRNRTGCAGS</sequence>
<comment type="caution">
    <text evidence="1">The sequence shown here is derived from an EMBL/GenBank/DDBJ whole genome shotgun (WGS) entry which is preliminary data.</text>
</comment>
<accession>A0A1E7LSQ1</accession>
<evidence type="ECO:0000313" key="2">
    <source>
        <dbReference type="Proteomes" id="UP000175971"/>
    </source>
</evidence>
<dbReference type="Proteomes" id="UP000175971">
    <property type="component" value="Unassembled WGS sequence"/>
</dbReference>
<keyword evidence="2" id="KW-1185">Reference proteome</keyword>
<gene>
    <name evidence="1" type="ORF">AN221_19960</name>
</gene>
<name>A0A1E7LSQ1_9ACTN</name>
<proteinExistence type="predicted"/>
<evidence type="ECO:0000313" key="1">
    <source>
        <dbReference type="EMBL" id="OEV19181.1"/>
    </source>
</evidence>
<protein>
    <recommendedName>
        <fullName evidence="3">Ferredoxin</fullName>
    </recommendedName>
</protein>
<reference evidence="1 2" key="1">
    <citation type="journal article" date="2016" name="Front. Microbiol.">
        <title>Comparative Genomics Analysis of Streptomyces Species Reveals Their Adaptation to the Marine Environment and Their Diversity at the Genomic Level.</title>
        <authorList>
            <person name="Tian X."/>
            <person name="Zhang Z."/>
            <person name="Yang T."/>
            <person name="Chen M."/>
            <person name="Li J."/>
            <person name="Chen F."/>
            <person name="Yang J."/>
            <person name="Li W."/>
            <person name="Zhang B."/>
            <person name="Zhang Z."/>
            <person name="Wu J."/>
            <person name="Zhang C."/>
            <person name="Long L."/>
            <person name="Xiao J."/>
        </authorList>
    </citation>
    <scope>NUCLEOTIDE SEQUENCE [LARGE SCALE GENOMIC DNA]</scope>
    <source>
        <strain evidence="1 2">SCSIO M10372</strain>
    </source>
</reference>
<dbReference type="PATRIC" id="fig|518642.7.peg.785"/>
<organism evidence="1 2">
    <name type="scientific">Streptomyces nanshensis</name>
    <dbReference type="NCBI Taxonomy" id="518642"/>
    <lineage>
        <taxon>Bacteria</taxon>
        <taxon>Bacillati</taxon>
        <taxon>Actinomycetota</taxon>
        <taxon>Actinomycetes</taxon>
        <taxon>Kitasatosporales</taxon>
        <taxon>Streptomycetaceae</taxon>
        <taxon>Streptomyces</taxon>
    </lineage>
</organism>